<protein>
    <submittedName>
        <fullName evidence="1">Uncharacterized protein</fullName>
    </submittedName>
</protein>
<reference evidence="1 2" key="1">
    <citation type="submission" date="2021-06" db="EMBL/GenBank/DDBJ databases">
        <title>Caerostris extrusa draft genome.</title>
        <authorList>
            <person name="Kono N."/>
            <person name="Arakawa K."/>
        </authorList>
    </citation>
    <scope>NUCLEOTIDE SEQUENCE [LARGE SCALE GENOMIC DNA]</scope>
</reference>
<organism evidence="1 2">
    <name type="scientific">Caerostris extrusa</name>
    <name type="common">Bark spider</name>
    <name type="synonym">Caerostris bankana</name>
    <dbReference type="NCBI Taxonomy" id="172846"/>
    <lineage>
        <taxon>Eukaryota</taxon>
        <taxon>Metazoa</taxon>
        <taxon>Ecdysozoa</taxon>
        <taxon>Arthropoda</taxon>
        <taxon>Chelicerata</taxon>
        <taxon>Arachnida</taxon>
        <taxon>Araneae</taxon>
        <taxon>Araneomorphae</taxon>
        <taxon>Entelegynae</taxon>
        <taxon>Araneoidea</taxon>
        <taxon>Araneidae</taxon>
        <taxon>Caerostris</taxon>
    </lineage>
</organism>
<dbReference type="AlphaFoldDB" id="A0AAV4N733"/>
<name>A0AAV4N733_CAEEX</name>
<keyword evidence="2" id="KW-1185">Reference proteome</keyword>
<evidence type="ECO:0000313" key="2">
    <source>
        <dbReference type="Proteomes" id="UP001054945"/>
    </source>
</evidence>
<proteinExistence type="predicted"/>
<dbReference type="Proteomes" id="UP001054945">
    <property type="component" value="Unassembled WGS sequence"/>
</dbReference>
<accession>A0AAV4N733</accession>
<evidence type="ECO:0000313" key="1">
    <source>
        <dbReference type="EMBL" id="GIX80115.1"/>
    </source>
</evidence>
<comment type="caution">
    <text evidence="1">The sequence shown here is derived from an EMBL/GenBank/DDBJ whole genome shotgun (WGS) entry which is preliminary data.</text>
</comment>
<sequence>MHKLHLQNIAFGYLWHPPSQIPKRYDKFHPSNHGRLTMHPTQPIARFFTACKSNILPHIQSVPRVYRPCPLQKTDLQLRFSFNRKKSDHSQNSHALTSIIVPRTLSLSVAAH</sequence>
<dbReference type="EMBL" id="BPLR01020570">
    <property type="protein sequence ID" value="GIX80115.1"/>
    <property type="molecule type" value="Genomic_DNA"/>
</dbReference>
<gene>
    <name evidence="1" type="ORF">CEXT_577231</name>
</gene>